<feature type="transmembrane region" description="Helical" evidence="7">
    <location>
        <begin position="75"/>
        <end position="95"/>
    </location>
</feature>
<evidence type="ECO:0000256" key="2">
    <source>
        <dbReference type="ARBA" id="ARBA00022692"/>
    </source>
</evidence>
<evidence type="ECO:0000256" key="7">
    <source>
        <dbReference type="SAM" id="Phobius"/>
    </source>
</evidence>
<dbReference type="EMBL" id="JAGKQM010000844">
    <property type="protein sequence ID" value="KAH0853143.1"/>
    <property type="molecule type" value="Genomic_DNA"/>
</dbReference>
<evidence type="ECO:0000259" key="8">
    <source>
        <dbReference type="PROSITE" id="PS51846"/>
    </source>
</evidence>
<dbReference type="InterPro" id="IPR002550">
    <property type="entry name" value="CNNM"/>
</dbReference>
<organism evidence="9 10">
    <name type="scientific">Brassica napus</name>
    <name type="common">Rape</name>
    <dbReference type="NCBI Taxonomy" id="3708"/>
    <lineage>
        <taxon>Eukaryota</taxon>
        <taxon>Viridiplantae</taxon>
        <taxon>Streptophyta</taxon>
        <taxon>Embryophyta</taxon>
        <taxon>Tracheophyta</taxon>
        <taxon>Spermatophyta</taxon>
        <taxon>Magnoliopsida</taxon>
        <taxon>eudicotyledons</taxon>
        <taxon>Gunneridae</taxon>
        <taxon>Pentapetalae</taxon>
        <taxon>rosids</taxon>
        <taxon>malvids</taxon>
        <taxon>Brassicales</taxon>
        <taxon>Brassicaceae</taxon>
        <taxon>Brassiceae</taxon>
        <taxon>Brassica</taxon>
    </lineage>
</organism>
<reference evidence="9 10" key="1">
    <citation type="submission" date="2021-05" db="EMBL/GenBank/DDBJ databases">
        <title>Genome Assembly of Synthetic Allotetraploid Brassica napus Reveals Homoeologous Exchanges between Subgenomes.</title>
        <authorList>
            <person name="Davis J.T."/>
        </authorList>
    </citation>
    <scope>NUCLEOTIDE SEQUENCE [LARGE SCALE GENOMIC DNA]</scope>
    <source>
        <strain evidence="10">cv. Da-Ae</strain>
        <tissue evidence="9">Seedling</tissue>
    </source>
</reference>
<dbReference type="Proteomes" id="UP000824890">
    <property type="component" value="Unassembled WGS sequence"/>
</dbReference>
<sequence length="506" mass="55722">TSEMAANDVPCCEPMFWFYLTACFGLVAFAGLMSGLTLGLMSLSLVELEVIAKAGEPTDRRNAEKILPLVKNQHLLLCTLLIGNALAMEALPVFVDSLLPAWGSVLISVTLILAFGEIIPQAVCSRYGLSIGAKLSILVRFIVIVFFPLAYPISKLLDLLLGRRHSTLFRRAELKSFVFMHGNEAGKGGELTHDETTIISGALDMSHKSAKDAMTSVSKIFSLDINSRLDEKTMGLIASEGHSRIPVYSVDPTVIIGYILVKNLIKVRPEDETPIRDLPIRRMPSRVNLNLPLYDILNIFQTGRSHMAAVVGTKNCTNTNTPVHDKSINGTDNKDGNVVLSIPVMNSSEVNHQSPIRYIDSIADEDEEVIGIITLEDVMEELIQEEIFDETDRYVEVHKRITINMPISGNSNPQSPGTATWLSELTSPISPYRSSPLSPNIRISTLLRSPINSPYRQSPFLRPTLCASPPSQPPSVLSPDSNDRYYYLSPSRVGKTYVKLPRSNGS</sequence>
<keyword evidence="3 5" id="KW-1133">Transmembrane helix</keyword>
<evidence type="ECO:0000256" key="5">
    <source>
        <dbReference type="PROSITE-ProRule" id="PRU01193"/>
    </source>
</evidence>
<name>A0ABQ7XBC9_BRANA</name>
<dbReference type="PANTHER" id="PTHR12064:SF36">
    <property type="entry name" value="DOMAIN-CONTAINING PROTEIN, PUTATIVE, EXPRESSED-RELATED"/>
    <property type="match status" value="1"/>
</dbReference>
<protein>
    <recommendedName>
        <fullName evidence="8">CNNM transmembrane domain-containing protein</fullName>
    </recommendedName>
</protein>
<accession>A0ABQ7XBC9</accession>
<comment type="caution">
    <text evidence="9">The sequence shown here is derived from an EMBL/GenBank/DDBJ whole genome shotgun (WGS) entry which is preliminary data.</text>
</comment>
<evidence type="ECO:0000256" key="4">
    <source>
        <dbReference type="ARBA" id="ARBA00023136"/>
    </source>
</evidence>
<feature type="transmembrane region" description="Helical" evidence="7">
    <location>
        <begin position="16"/>
        <end position="43"/>
    </location>
</feature>
<feature type="domain" description="CNNM transmembrane" evidence="8">
    <location>
        <begin position="12"/>
        <end position="195"/>
    </location>
</feature>
<evidence type="ECO:0000256" key="3">
    <source>
        <dbReference type="ARBA" id="ARBA00022989"/>
    </source>
</evidence>
<keyword evidence="2 5" id="KW-0812">Transmembrane</keyword>
<dbReference type="PROSITE" id="PS51846">
    <property type="entry name" value="CNNM"/>
    <property type="match status" value="1"/>
</dbReference>
<evidence type="ECO:0000256" key="1">
    <source>
        <dbReference type="ARBA" id="ARBA00004141"/>
    </source>
</evidence>
<dbReference type="Pfam" id="PF01595">
    <property type="entry name" value="CNNM"/>
    <property type="match status" value="1"/>
</dbReference>
<feature type="non-terminal residue" evidence="9">
    <location>
        <position position="1"/>
    </location>
</feature>
<dbReference type="InterPro" id="IPR045095">
    <property type="entry name" value="ACDP"/>
</dbReference>
<proteinExistence type="predicted"/>
<evidence type="ECO:0000313" key="10">
    <source>
        <dbReference type="Proteomes" id="UP000824890"/>
    </source>
</evidence>
<comment type="subcellular location">
    <subcellularLocation>
        <location evidence="1">Membrane</location>
        <topology evidence="1">Multi-pass membrane protein</topology>
    </subcellularLocation>
</comment>
<gene>
    <name evidence="9" type="ORF">HID58_093424</name>
</gene>
<dbReference type="PANTHER" id="PTHR12064">
    <property type="entry name" value="METAL TRANSPORTER CNNM"/>
    <property type="match status" value="1"/>
</dbReference>
<dbReference type="InterPro" id="IPR046342">
    <property type="entry name" value="CBS_dom_sf"/>
</dbReference>
<keyword evidence="10" id="KW-1185">Reference proteome</keyword>
<feature type="region of interest" description="Disordered" evidence="6">
    <location>
        <begin position="462"/>
        <end position="483"/>
    </location>
</feature>
<dbReference type="InterPro" id="IPR044751">
    <property type="entry name" value="Ion_transp-like_CBS"/>
</dbReference>
<feature type="transmembrane region" description="Helical" evidence="7">
    <location>
        <begin position="131"/>
        <end position="151"/>
    </location>
</feature>
<keyword evidence="4 5" id="KW-0472">Membrane</keyword>
<evidence type="ECO:0000313" key="9">
    <source>
        <dbReference type="EMBL" id="KAH0853143.1"/>
    </source>
</evidence>
<evidence type="ECO:0000256" key="6">
    <source>
        <dbReference type="SAM" id="MobiDB-lite"/>
    </source>
</evidence>
<dbReference type="SUPFAM" id="SSF54631">
    <property type="entry name" value="CBS-domain pair"/>
    <property type="match status" value="1"/>
</dbReference>
<dbReference type="CDD" id="cd04590">
    <property type="entry name" value="CBS_pair_CorC_HlyC_assoc"/>
    <property type="match status" value="1"/>
</dbReference>
<feature type="transmembrane region" description="Helical" evidence="7">
    <location>
        <begin position="101"/>
        <end position="119"/>
    </location>
</feature>
<dbReference type="Gene3D" id="3.10.580.10">
    <property type="entry name" value="CBS-domain"/>
    <property type="match status" value="2"/>
</dbReference>